<feature type="compositionally biased region" description="Basic and acidic residues" evidence="9">
    <location>
        <begin position="2707"/>
        <end position="2718"/>
    </location>
</feature>
<dbReference type="Pfam" id="PF00027">
    <property type="entry name" value="cNMP_binding"/>
    <property type="match status" value="2"/>
</dbReference>
<keyword evidence="6 10" id="KW-0472">Membrane</keyword>
<evidence type="ECO:0000256" key="10">
    <source>
        <dbReference type="SAM" id="Phobius"/>
    </source>
</evidence>
<keyword evidence="2" id="KW-0813">Transport</keyword>
<dbReference type="SUPFAM" id="SSF51206">
    <property type="entry name" value="cAMP-binding domain-like"/>
    <property type="match status" value="4"/>
</dbReference>
<gene>
    <name evidence="12" type="ORF">APLA_LOCUS5242</name>
</gene>
<feature type="domain" description="Cyclic nucleotide-binding" evidence="11">
    <location>
        <begin position="1536"/>
        <end position="1637"/>
    </location>
</feature>
<evidence type="ECO:0000256" key="7">
    <source>
        <dbReference type="ARBA" id="ARBA00023286"/>
    </source>
</evidence>
<evidence type="ECO:0000256" key="3">
    <source>
        <dbReference type="ARBA" id="ARBA00022692"/>
    </source>
</evidence>
<dbReference type="PANTHER" id="PTHR45638:SF11">
    <property type="entry name" value="CYCLIC NUCLEOTIDE-GATED CATION CHANNEL SUBUNIT A"/>
    <property type="match status" value="1"/>
</dbReference>
<feature type="region of interest" description="Disordered" evidence="9">
    <location>
        <begin position="2311"/>
        <end position="2362"/>
    </location>
</feature>
<dbReference type="SUPFAM" id="SSF81324">
    <property type="entry name" value="Voltage-gated potassium channels"/>
    <property type="match status" value="3"/>
</dbReference>
<feature type="compositionally biased region" description="Polar residues" evidence="9">
    <location>
        <begin position="2440"/>
        <end position="2474"/>
    </location>
</feature>
<dbReference type="Proteomes" id="UP000494256">
    <property type="component" value="Unassembled WGS sequence"/>
</dbReference>
<keyword evidence="5" id="KW-0406">Ion transport</keyword>
<feature type="domain" description="Cyclic nucleotide-binding" evidence="11">
    <location>
        <begin position="1953"/>
        <end position="2054"/>
    </location>
</feature>
<dbReference type="Gene3D" id="1.10.287.70">
    <property type="match status" value="3"/>
</dbReference>
<evidence type="ECO:0000256" key="8">
    <source>
        <dbReference type="SAM" id="Coils"/>
    </source>
</evidence>
<evidence type="ECO:0000256" key="4">
    <source>
        <dbReference type="ARBA" id="ARBA00022989"/>
    </source>
</evidence>
<feature type="transmembrane region" description="Helical" evidence="10">
    <location>
        <begin position="606"/>
        <end position="628"/>
    </location>
</feature>
<feature type="transmembrane region" description="Helical" evidence="10">
    <location>
        <begin position="294"/>
        <end position="320"/>
    </location>
</feature>
<organism evidence="12 13">
    <name type="scientific">Arctia plantaginis</name>
    <name type="common">Wood tiger moth</name>
    <name type="synonym">Phalaena plantaginis</name>
    <dbReference type="NCBI Taxonomy" id="874455"/>
    <lineage>
        <taxon>Eukaryota</taxon>
        <taxon>Metazoa</taxon>
        <taxon>Ecdysozoa</taxon>
        <taxon>Arthropoda</taxon>
        <taxon>Hexapoda</taxon>
        <taxon>Insecta</taxon>
        <taxon>Pterygota</taxon>
        <taxon>Neoptera</taxon>
        <taxon>Endopterygota</taxon>
        <taxon>Lepidoptera</taxon>
        <taxon>Glossata</taxon>
        <taxon>Ditrysia</taxon>
        <taxon>Noctuoidea</taxon>
        <taxon>Erebidae</taxon>
        <taxon>Arctiinae</taxon>
        <taxon>Arctia</taxon>
    </lineage>
</organism>
<dbReference type="Pfam" id="PF00520">
    <property type="entry name" value="Ion_trans"/>
    <property type="match status" value="2"/>
</dbReference>
<dbReference type="PANTHER" id="PTHR45638">
    <property type="entry name" value="CYCLIC NUCLEOTIDE-GATED CATION CHANNEL SUBUNIT A"/>
    <property type="match status" value="1"/>
</dbReference>
<evidence type="ECO:0000256" key="6">
    <source>
        <dbReference type="ARBA" id="ARBA00023136"/>
    </source>
</evidence>
<dbReference type="InterPro" id="IPR014710">
    <property type="entry name" value="RmlC-like_jellyroll"/>
</dbReference>
<dbReference type="Gene3D" id="2.60.120.10">
    <property type="entry name" value="Jelly Rolls"/>
    <property type="match status" value="4"/>
</dbReference>
<accession>A0A8S0ZE51</accession>
<dbReference type="InterPro" id="IPR000595">
    <property type="entry name" value="cNMP-bd_dom"/>
</dbReference>
<feature type="coiled-coil region" evidence="8">
    <location>
        <begin position="2217"/>
        <end position="2247"/>
    </location>
</feature>
<feature type="compositionally biased region" description="Polar residues" evidence="9">
    <location>
        <begin position="2695"/>
        <end position="2706"/>
    </location>
</feature>
<feature type="transmembrane region" description="Helical" evidence="10">
    <location>
        <begin position="1725"/>
        <end position="1752"/>
    </location>
</feature>
<dbReference type="CDD" id="cd00038">
    <property type="entry name" value="CAP_ED"/>
    <property type="match status" value="4"/>
</dbReference>
<feature type="compositionally biased region" description="Polar residues" evidence="9">
    <location>
        <begin position="2121"/>
        <end position="2137"/>
    </location>
</feature>
<keyword evidence="4 10" id="KW-1133">Transmembrane helix</keyword>
<dbReference type="EMBL" id="CADEBD010000288">
    <property type="protein sequence ID" value="CAB3231526.1"/>
    <property type="molecule type" value="Genomic_DNA"/>
</dbReference>
<feature type="transmembrane region" description="Helical" evidence="10">
    <location>
        <begin position="1907"/>
        <end position="1926"/>
    </location>
</feature>
<feature type="compositionally biased region" description="Polar residues" evidence="9">
    <location>
        <begin position="2316"/>
        <end position="2337"/>
    </location>
</feature>
<feature type="transmembrane region" description="Helical" evidence="10">
    <location>
        <begin position="1429"/>
        <end position="1450"/>
    </location>
</feature>
<dbReference type="InterPro" id="IPR005821">
    <property type="entry name" value="Ion_trans_dom"/>
</dbReference>
<evidence type="ECO:0000256" key="1">
    <source>
        <dbReference type="ARBA" id="ARBA00004141"/>
    </source>
</evidence>
<feature type="region of interest" description="Disordered" evidence="9">
    <location>
        <begin position="2065"/>
        <end position="2151"/>
    </location>
</feature>
<name>A0A8S0ZE51_ARCPL</name>
<dbReference type="GO" id="GO:0005221">
    <property type="term" value="F:intracellularly cyclic nucleotide-activated monoatomic cation channel activity"/>
    <property type="evidence" value="ECO:0007669"/>
    <property type="project" value="InterPro"/>
</dbReference>
<feature type="transmembrane region" description="Helical" evidence="10">
    <location>
        <begin position="119"/>
        <end position="136"/>
    </location>
</feature>
<comment type="subcellular location">
    <subcellularLocation>
        <location evidence="1">Membrane</location>
        <topology evidence="1">Multi-pass membrane protein</topology>
    </subcellularLocation>
</comment>
<feature type="transmembrane region" description="Helical" evidence="10">
    <location>
        <begin position="85"/>
        <end position="107"/>
    </location>
</feature>
<feature type="transmembrane region" description="Helical" evidence="10">
    <location>
        <begin position="1199"/>
        <end position="1218"/>
    </location>
</feature>
<evidence type="ECO:0000256" key="5">
    <source>
        <dbReference type="ARBA" id="ARBA00023065"/>
    </source>
</evidence>
<feature type="transmembrane region" description="Helical" evidence="10">
    <location>
        <begin position="1332"/>
        <end position="1355"/>
    </location>
</feature>
<evidence type="ECO:0000313" key="13">
    <source>
        <dbReference type="Proteomes" id="UP000494256"/>
    </source>
</evidence>
<dbReference type="InterPro" id="IPR018490">
    <property type="entry name" value="cNMP-bd_dom_sf"/>
</dbReference>
<dbReference type="InterPro" id="IPR050866">
    <property type="entry name" value="CNG_cation_channel"/>
</dbReference>
<reference evidence="12 13" key="1">
    <citation type="submission" date="2020-04" db="EMBL/GenBank/DDBJ databases">
        <authorList>
            <person name="Wallbank WR R."/>
            <person name="Pardo Diaz C."/>
            <person name="Kozak K."/>
            <person name="Martin S."/>
            <person name="Jiggins C."/>
            <person name="Moest M."/>
            <person name="Warren A I."/>
            <person name="Byers J.R.P. K."/>
            <person name="Montejo-Kovacevich G."/>
            <person name="Yen C E."/>
        </authorList>
    </citation>
    <scope>NUCLEOTIDE SEQUENCE [LARGE SCALE GENOMIC DNA]</scope>
</reference>
<dbReference type="Gene3D" id="1.10.287.630">
    <property type="entry name" value="Helix hairpin bin"/>
    <property type="match status" value="2"/>
</dbReference>
<feature type="compositionally biased region" description="Basic and acidic residues" evidence="9">
    <location>
        <begin position="2072"/>
        <end position="2099"/>
    </location>
</feature>
<dbReference type="GO" id="GO:0044877">
    <property type="term" value="F:protein-containing complex binding"/>
    <property type="evidence" value="ECO:0007669"/>
    <property type="project" value="TreeGrafter"/>
</dbReference>
<proteinExistence type="predicted"/>
<dbReference type="OrthoDB" id="423498at2759"/>
<dbReference type="SMART" id="SM00100">
    <property type="entry name" value="cNMP"/>
    <property type="match status" value="4"/>
</dbReference>
<keyword evidence="8" id="KW-0175">Coiled coil</keyword>
<feature type="transmembrane region" description="Helical" evidence="10">
    <location>
        <begin position="1699"/>
        <end position="1719"/>
    </location>
</feature>
<evidence type="ECO:0000259" key="11">
    <source>
        <dbReference type="PROSITE" id="PS50042"/>
    </source>
</evidence>
<sequence>MGDSKPSSSSGSSRAFGRTRAVLKSDLNLNLFSGHTEAAYPPWWTNKGFLNWFRNLPEDTLWNCYICVLVLVELGRVAANPTCGWFVNTIELFLNISYAVHVLAIGYRLGTELEDSDYVLWNFVGLFIDTFSYVHYATSNYYLKILCYYVRLHRPLGYLWSLNDYNLKGSVLGTTLKYCYIFMVLRITWAWIWLHINMSDVNEDKGECDETILEIRKTICYVSFQCNYVFFKLQEEFSPLPRPVRRKGVQIVSKDSNESDASKLISSLYIVNKMFIPIGMPVPPQNDIERITCLLVIISGCIVVTGAAVASLSLVISLYMSPEETFRSRYKLIIEDMKDSHVPDSLRAKVQKFYRMYWHKQRAVSATKLLPTFPPTLPAIVNLDIYFEATQKSRILRDLSYQFLSELAKRVETIHYIPGDAIIKRNERKSAFIYITYGDIEMLTAEDDVTAILRFTRGTVLNPCGGAVAAAACKSHLRVRAATFCTAHVLNAADLWRVVLKYSAHQNHGKPINSAFKEHINRVKRHYAMKIPREAVHKSSILHFNRNLLALKEMKDAKGNSLLANPDVFLEIANCYIMRNRLESTLTDESDEICLRQTFPCIVRPWSSLLLAWHSAVSVLIVCICIIYPYNLVYKKEVDLSFTFFEYINTLIFVVDHIVRLSTGAHVEEGVPITFAQTSSQQMRSKWFVLDLVGTLPIFEIIGDGHFGGINKILRLPKVFRVLNVIEEKCVYHRNLLRFCSYTLLLLIACYLIAAMQQAFMCFQSGYCLVTNFTHSPYWEKKELDEETVPARITFGLYWAISMIMFTTHIETWGKDDMSNVMYTIIIIEVCIVLRTFMEAVYSATIMVTTALREDYDARIATVKHFLIRNDVDPELRKRFITYLQLCWYTDKAYKMTHKQNASIFYDLPGHVYQDIVGRHRLKYVLSIRLLKLTTGAIFPGVKYPTRHAPVSRPAPYWVYAEEEEGLHAMNTFLVRVKQLLVLNRTRTDDVTGALQTLSSLITPPPLLPLGYMLKTEELTILASHAHLFYTSPNEILMNTGDLVNEIYVIVKGICEVISPKTRNTICHLTANHHFGVAMCLLRLPAYYTVRAVTHVQIFCISKRHLKPVFENPQIKEALEYVKTTPEYTLMQQRQPSFLTYVPLPPTPNLERFKLPRKYEPDYEFLHPFKNLGFFAILRYIFPRFTIRPDGKYLMRYEWLRVSCALMSSIVFPNYTYLVLQWPWLYYFTLLLDLTAVFDIFQRMLVGYYNEDGILIYHPSSTAAYYMKGPFITDLFGCLPLEKLEAETVHFDANMYQVTPVEQFLMMNRLVQLYRFPCIMQSLRNYIERRDILMVINAVPLFISMFNILTCLMIFNSVKIFFFKNDYGITGWLLEPFKDPGGSWIDHFSSTFRFNLISSPFNLYLATHFWVVYETTTTGYGKFKPSNQALMQILFLGMTMCGMIITYFSVRIISIRSNVNKAHAGFQQHMRDIIAYMKKENLDPELQKELRLYYEYNWEKMGGIDYRGVLKLCEQLTLRSDAILHIYGPTFAKCPLLAQCDISLLRMIGRSVRSVYFLRDMKIIEYDDVVNSVYFVDYGGVESRVSIGIMSQAVRLPRGSLFGNLEAMPAQRVPMTIVATSRLHLLKINSQAFYQIINEFPTTKALLELARMTDNQHYILGNIEDFKVKLDRGRDTITPPPPTTRRDIIKYIYFQEGLVLLYLILVSLICIFMDLYNAGYQDNRAWLILTLYILDMCFFLKILMQFALPLLVTKRRFKTLLLPLRRMYFKREFKYDMMSCVPIELFAFHVEENRWLWFSWLRINRMFRIVTVNKCLKRRNERITVNLIASTILTVTIWFSLFVHASTCIWYFIGRLEEQKEYKSSWIYTDEGLSWCRNEYICSLYFVITTFTQNGVGDIMPKKQSEVIFVTILMIISTLVFMMYVGEFSKLIQYQSFRSFSFYSQYLELQHNIFKECDPAFLRQLVGCLRLYHYNENMYVVKEGDITDAMYFIHTGKVQEIAAELEKAPISKVYLAKSCFGIGLVRDTPYTYSYQTTNKSQVLTLHLDDWEYLLAHFPESKSSIHKLMKQGPGKDVDSSKWPGGKDSEPPPETETEKDTGVSNLPNFFPYDNRRMFEAGPSGQNARQNSTESSSSYLSKDMPNTDEAKTRKSIRRMTTESLTPSLLGGPNEDKTTSVLVPESNEFKSKEKHYVGILKTISNILKKLMGRYSGMDLTREETEAEEEATQALLKQLDEARRLIGEMEKKNRYRSNKRVNTFPKEEEEEEDTEKYVISLDKSSFIEDSTEEPHSATLLPRPLQIRDEQAHTITHKNIESSESSQMTNLSRDVNATPSIGTSLDIDSKPKDENDDNITSIDKSETKENTQIVHNFEELEKQLNPNIQETDNSKVDEKVEELPYQVSSYIAEAAPDWMTEVIQENDADIEDIPDKSKEGLKEDASSQNNLNMPVSSEPENNTIRNSQIRTSSHSQVTQETDADIEPLPISEPVYDKDVNNSNEKLNNKSSIDQDKVQNITLTDRKSLENQRLSDGTFQDRRKPHSRTSMQETEDADIAMIPTIINSQSDVGESHQQQFQITEIETVPDADIPQEELKVPSEELPLTNKYANNNLRPVSSKVISSEVDEVTRISSTTNTANDDENAEIPSTSKDTSTSKLKRRKPFVPIKYDDEKPTSSKTVSENNDEDTEETAKSEAKNALSSGSDLISSNPKDKESKNEPRS</sequence>
<feature type="transmembrane region" description="Helical" evidence="10">
    <location>
        <begin position="739"/>
        <end position="760"/>
    </location>
</feature>
<dbReference type="PROSITE" id="PS50042">
    <property type="entry name" value="CNMP_BINDING_3"/>
    <property type="match status" value="4"/>
</dbReference>
<feature type="region of interest" description="Disordered" evidence="9">
    <location>
        <begin position="2622"/>
        <end position="2718"/>
    </location>
</feature>
<protein>
    <recommendedName>
        <fullName evidence="11">Cyclic nucleotide-binding domain-containing protein</fullName>
    </recommendedName>
</protein>
<feature type="domain" description="Cyclic nucleotide-binding" evidence="11">
    <location>
        <begin position="395"/>
        <end position="461"/>
    </location>
</feature>
<feature type="compositionally biased region" description="Low complexity" evidence="9">
    <location>
        <begin position="2494"/>
        <end position="2505"/>
    </location>
</feature>
<dbReference type="GO" id="GO:0016020">
    <property type="term" value="C:membrane"/>
    <property type="evidence" value="ECO:0007669"/>
    <property type="project" value="UniProtKB-SubCell"/>
</dbReference>
<feature type="transmembrane region" description="Helical" evidence="10">
    <location>
        <begin position="1827"/>
        <end position="1853"/>
    </location>
</feature>
<evidence type="ECO:0000313" key="12">
    <source>
        <dbReference type="EMBL" id="CAB3231526.1"/>
    </source>
</evidence>
<comment type="caution">
    <text evidence="12">The sequence shown here is derived from an EMBL/GenBank/DDBJ whole genome shotgun (WGS) entry which is preliminary data.</text>
</comment>
<feature type="domain" description="Cyclic nucleotide-binding" evidence="11">
    <location>
        <begin position="1010"/>
        <end position="1110"/>
    </location>
</feature>
<keyword evidence="7" id="KW-1071">Ligand-gated ion channel</keyword>
<evidence type="ECO:0000256" key="2">
    <source>
        <dbReference type="ARBA" id="ARBA00022448"/>
    </source>
</evidence>
<feature type="region of interest" description="Disordered" evidence="9">
    <location>
        <begin position="2432"/>
        <end position="2551"/>
    </location>
</feature>
<feature type="transmembrane region" description="Helical" evidence="10">
    <location>
        <begin position="820"/>
        <end position="838"/>
    </location>
</feature>
<keyword evidence="7" id="KW-0407">Ion channel</keyword>
<feature type="transmembrane region" description="Helical" evidence="10">
    <location>
        <begin position="1224"/>
        <end position="1241"/>
    </location>
</feature>
<keyword evidence="3 10" id="KW-0812">Transmembrane</keyword>
<evidence type="ECO:0000256" key="9">
    <source>
        <dbReference type="SAM" id="MobiDB-lite"/>
    </source>
</evidence>